<dbReference type="PANTHER" id="PTHR32432:SF3">
    <property type="entry name" value="ETHANOLAMINE UTILIZATION PROTEIN EUTJ"/>
    <property type="match status" value="1"/>
</dbReference>
<organism evidence="1">
    <name type="scientific">marine sediment metagenome</name>
    <dbReference type="NCBI Taxonomy" id="412755"/>
    <lineage>
        <taxon>unclassified sequences</taxon>
        <taxon>metagenomes</taxon>
        <taxon>ecological metagenomes</taxon>
    </lineage>
</organism>
<gene>
    <name evidence="1" type="ORF">S01H4_36118</name>
</gene>
<dbReference type="PANTHER" id="PTHR32432">
    <property type="entry name" value="CELL DIVISION PROTEIN FTSA-RELATED"/>
    <property type="match status" value="1"/>
</dbReference>
<dbReference type="SUPFAM" id="SSF53067">
    <property type="entry name" value="Actin-like ATPase domain"/>
    <property type="match status" value="1"/>
</dbReference>
<dbReference type="EMBL" id="BART01019275">
    <property type="protein sequence ID" value="GAG84091.1"/>
    <property type="molecule type" value="Genomic_DNA"/>
</dbReference>
<dbReference type="InterPro" id="IPR005883">
    <property type="entry name" value="PilM"/>
</dbReference>
<reference evidence="1" key="1">
    <citation type="journal article" date="2014" name="Front. Microbiol.">
        <title>High frequency of phylogenetically diverse reductive dehalogenase-homologous genes in deep subseafloor sedimentary metagenomes.</title>
        <authorList>
            <person name="Kawai M."/>
            <person name="Futagami T."/>
            <person name="Toyoda A."/>
            <person name="Takaki Y."/>
            <person name="Nishi S."/>
            <person name="Hori S."/>
            <person name="Arai W."/>
            <person name="Tsubouchi T."/>
            <person name="Morono Y."/>
            <person name="Uchiyama I."/>
            <person name="Ito T."/>
            <person name="Fujiyama A."/>
            <person name="Inagaki F."/>
            <person name="Takami H."/>
        </authorList>
    </citation>
    <scope>NUCLEOTIDE SEQUENCE</scope>
    <source>
        <strain evidence="1">Expedition CK06-06</strain>
    </source>
</reference>
<dbReference type="InterPro" id="IPR050696">
    <property type="entry name" value="FtsA/MreB"/>
</dbReference>
<accession>X1CIM0</accession>
<dbReference type="AlphaFoldDB" id="X1CIM0"/>
<dbReference type="CDD" id="cd24049">
    <property type="entry name" value="ASKHA_NBD_PilM"/>
    <property type="match status" value="1"/>
</dbReference>
<evidence type="ECO:0000313" key="1">
    <source>
        <dbReference type="EMBL" id="GAG84091.1"/>
    </source>
</evidence>
<dbReference type="Gene3D" id="3.30.420.40">
    <property type="match status" value="1"/>
</dbReference>
<comment type="caution">
    <text evidence="1">The sequence shown here is derived from an EMBL/GenBank/DDBJ whole genome shotgun (WGS) entry which is preliminary data.</text>
</comment>
<dbReference type="Pfam" id="PF11104">
    <property type="entry name" value="PilM_2"/>
    <property type="match status" value="1"/>
</dbReference>
<proteinExistence type="predicted"/>
<evidence type="ECO:0008006" key="2">
    <source>
        <dbReference type="Google" id="ProtNLM"/>
    </source>
</evidence>
<feature type="non-terminal residue" evidence="1">
    <location>
        <position position="1"/>
    </location>
</feature>
<dbReference type="InterPro" id="IPR043129">
    <property type="entry name" value="ATPase_NBD"/>
</dbReference>
<sequence>YIPRPVSEMIIDWEIVERVKGEGKGEIKNYKVLITAAPKNLVNRYVQIFSKAGLKLESLETEAFALTRSLVGSDKSPILIIDMGATATDIEIIYNSSPILTKSINFGGNVISQSIANSLNINLERAEQFKKDFGLAQDKLGGQIPHAIRPAIEEIVREIKQTFNLFYNKGGKRIEKVILTGGSAKLPGFDKFLRGYLGIEVYIGDPWARVICPEELGPILSEIGPDFAVAIGLAMREIYQ</sequence>
<name>X1CIM0_9ZZZZ</name>
<protein>
    <recommendedName>
        <fullName evidence="2">SHS2 domain-containing protein</fullName>
    </recommendedName>
</protein>